<keyword evidence="3" id="KW-1185">Reference proteome</keyword>
<accession>A0A4Q5LN70</accession>
<evidence type="ECO:0000313" key="2">
    <source>
        <dbReference type="EMBL" id="RYU90722.1"/>
    </source>
</evidence>
<keyword evidence="1" id="KW-0812">Transmembrane</keyword>
<dbReference type="OrthoDB" id="1122300at2"/>
<dbReference type="EMBL" id="SEWG01000003">
    <property type="protein sequence ID" value="RYU90722.1"/>
    <property type="molecule type" value="Genomic_DNA"/>
</dbReference>
<evidence type="ECO:0000256" key="1">
    <source>
        <dbReference type="SAM" id="Phobius"/>
    </source>
</evidence>
<evidence type="ECO:0000313" key="3">
    <source>
        <dbReference type="Proteomes" id="UP000293331"/>
    </source>
</evidence>
<name>A0A4Q5LN70_9SPHI</name>
<keyword evidence="1" id="KW-0472">Membrane</keyword>
<organism evidence="2 3">
    <name type="scientific">Mucilaginibacter terrigena</name>
    <dbReference type="NCBI Taxonomy" id="2492395"/>
    <lineage>
        <taxon>Bacteria</taxon>
        <taxon>Pseudomonadati</taxon>
        <taxon>Bacteroidota</taxon>
        <taxon>Sphingobacteriia</taxon>
        <taxon>Sphingobacteriales</taxon>
        <taxon>Sphingobacteriaceae</taxon>
        <taxon>Mucilaginibacter</taxon>
    </lineage>
</organism>
<feature type="transmembrane region" description="Helical" evidence="1">
    <location>
        <begin position="197"/>
        <end position="215"/>
    </location>
</feature>
<feature type="transmembrane region" description="Helical" evidence="1">
    <location>
        <begin position="230"/>
        <end position="250"/>
    </location>
</feature>
<reference evidence="2 3" key="1">
    <citation type="submission" date="2019-02" db="EMBL/GenBank/DDBJ databases">
        <title>Bacterial novel species Mucilaginibacter sp. 17JY9-4 isolated from soil.</title>
        <authorList>
            <person name="Jung H.-Y."/>
        </authorList>
    </citation>
    <scope>NUCLEOTIDE SEQUENCE [LARGE SCALE GENOMIC DNA]</scope>
    <source>
        <strain evidence="2 3">17JY9-4</strain>
    </source>
</reference>
<proteinExistence type="predicted"/>
<feature type="transmembrane region" description="Helical" evidence="1">
    <location>
        <begin position="171"/>
        <end position="190"/>
    </location>
</feature>
<evidence type="ECO:0008006" key="4">
    <source>
        <dbReference type="Google" id="ProtNLM"/>
    </source>
</evidence>
<feature type="transmembrane region" description="Helical" evidence="1">
    <location>
        <begin position="7"/>
        <end position="33"/>
    </location>
</feature>
<sequence>MQSSTKIWRILFAIAIIAIAVQQVVFSVYMPVILPWPEDLVKSPVVVWIGSAIVAAIGALIIIDSKARPAAIYLGLLFLALLIVFHIPNQFRTTPGFLGSWANALKILALSGCAFIVAASSPKTGTYVTGFEAILPAGRFFLAITMLVFGIEHFVYIGFVPGLVPHWAKFPIFWTYFTGVALIAAALGIILNIKLRLAANLLGLMIFIWFLLLHVPRAMADPRGGNGNEIVSAFEALAFSSSAFILAAISRKKEAKSKTKRKKA</sequence>
<feature type="transmembrane region" description="Helical" evidence="1">
    <location>
        <begin position="45"/>
        <end position="63"/>
    </location>
</feature>
<dbReference type="RefSeq" id="WP_129876273.1">
    <property type="nucleotide sequence ID" value="NZ_SEWG01000003.1"/>
</dbReference>
<feature type="transmembrane region" description="Helical" evidence="1">
    <location>
        <begin position="140"/>
        <end position="159"/>
    </location>
</feature>
<gene>
    <name evidence="2" type="ORF">EWM62_08735</name>
</gene>
<feature type="transmembrane region" description="Helical" evidence="1">
    <location>
        <begin position="100"/>
        <end position="119"/>
    </location>
</feature>
<protein>
    <recommendedName>
        <fullName evidence="4">DoxX family membrane protein</fullName>
    </recommendedName>
</protein>
<dbReference type="Proteomes" id="UP000293331">
    <property type="component" value="Unassembled WGS sequence"/>
</dbReference>
<keyword evidence="1" id="KW-1133">Transmembrane helix</keyword>
<feature type="transmembrane region" description="Helical" evidence="1">
    <location>
        <begin position="70"/>
        <end position="88"/>
    </location>
</feature>
<dbReference type="AlphaFoldDB" id="A0A4Q5LN70"/>
<comment type="caution">
    <text evidence="2">The sequence shown here is derived from an EMBL/GenBank/DDBJ whole genome shotgun (WGS) entry which is preliminary data.</text>
</comment>